<comment type="caution">
    <text evidence="2">The sequence shown here is derived from an EMBL/GenBank/DDBJ whole genome shotgun (WGS) entry which is preliminary data.</text>
</comment>
<dbReference type="Proteomes" id="UP000557872">
    <property type="component" value="Unassembled WGS sequence"/>
</dbReference>
<keyword evidence="3" id="KW-1185">Reference proteome</keyword>
<dbReference type="AlphaFoldDB" id="A0A851GQ50"/>
<keyword evidence="1" id="KW-0812">Transmembrane</keyword>
<feature type="transmembrane region" description="Helical" evidence="1">
    <location>
        <begin position="12"/>
        <end position="32"/>
    </location>
</feature>
<reference evidence="2 3" key="1">
    <citation type="submission" date="2020-07" db="EMBL/GenBank/DDBJ databases">
        <title>Roseicoccus Jingziensis gen. nov., sp. nov., isolated from coastal seawater.</title>
        <authorList>
            <person name="Feng X."/>
        </authorList>
    </citation>
    <scope>NUCLEOTIDE SEQUENCE [LARGE SCALE GENOMIC DNA]</scope>
    <source>
        <strain evidence="2 3">N1E253</strain>
    </source>
</reference>
<evidence type="ECO:0008006" key="4">
    <source>
        <dbReference type="Google" id="ProtNLM"/>
    </source>
</evidence>
<sequence>MNDSFNQHLVLGRVVSMVMVLALSACSSKPYFKERSLHASYKDSPATNMLITKKTVSYTI</sequence>
<accession>A0A851GQ50</accession>
<evidence type="ECO:0000256" key="1">
    <source>
        <dbReference type="SAM" id="Phobius"/>
    </source>
</evidence>
<dbReference type="RefSeq" id="WP_178933786.1">
    <property type="nucleotide sequence ID" value="NZ_JACBAZ010000007.1"/>
</dbReference>
<keyword evidence="1" id="KW-1133">Transmembrane helix</keyword>
<evidence type="ECO:0000313" key="2">
    <source>
        <dbReference type="EMBL" id="NWK56950.1"/>
    </source>
</evidence>
<keyword evidence="1" id="KW-0472">Membrane</keyword>
<evidence type="ECO:0000313" key="3">
    <source>
        <dbReference type="Proteomes" id="UP000557872"/>
    </source>
</evidence>
<dbReference type="EMBL" id="JACBAZ010000007">
    <property type="protein sequence ID" value="NWK56950.1"/>
    <property type="molecule type" value="Genomic_DNA"/>
</dbReference>
<gene>
    <name evidence="2" type="ORF">HW115_15110</name>
</gene>
<proteinExistence type="predicted"/>
<organism evidence="2 3">
    <name type="scientific">Oceaniferula marina</name>
    <dbReference type="NCBI Taxonomy" id="2748318"/>
    <lineage>
        <taxon>Bacteria</taxon>
        <taxon>Pseudomonadati</taxon>
        <taxon>Verrucomicrobiota</taxon>
        <taxon>Verrucomicrobiia</taxon>
        <taxon>Verrucomicrobiales</taxon>
        <taxon>Verrucomicrobiaceae</taxon>
        <taxon>Oceaniferula</taxon>
    </lineage>
</organism>
<name>A0A851GQ50_9BACT</name>
<protein>
    <recommendedName>
        <fullName evidence="4">Lipoprotein</fullName>
    </recommendedName>
</protein>